<keyword evidence="3 10" id="KW-1134">Transmembrane beta strand</keyword>
<dbReference type="Gene3D" id="3.55.50.30">
    <property type="match status" value="1"/>
</dbReference>
<dbReference type="InterPro" id="IPR037066">
    <property type="entry name" value="Plug_dom_sf"/>
</dbReference>
<dbReference type="Pfam" id="PF07715">
    <property type="entry name" value="Plug"/>
    <property type="match status" value="1"/>
</dbReference>
<dbReference type="InterPro" id="IPR000531">
    <property type="entry name" value="Beta-barrel_TonB"/>
</dbReference>
<dbReference type="PANTHER" id="PTHR47234:SF2">
    <property type="entry name" value="TONB-DEPENDENT RECEPTOR"/>
    <property type="match status" value="1"/>
</dbReference>
<evidence type="ECO:0000256" key="5">
    <source>
        <dbReference type="ARBA" id="ARBA00022692"/>
    </source>
</evidence>
<keyword evidence="9 10" id="KW-0998">Cell outer membrane</keyword>
<evidence type="ECO:0000259" key="13">
    <source>
        <dbReference type="SMART" id="SM00965"/>
    </source>
</evidence>
<keyword evidence="14" id="KW-0675">Receptor</keyword>
<dbReference type="InterPro" id="IPR011662">
    <property type="entry name" value="Secretin/TonB_short_N"/>
</dbReference>
<evidence type="ECO:0000256" key="11">
    <source>
        <dbReference type="RuleBase" id="RU003357"/>
    </source>
</evidence>
<dbReference type="PANTHER" id="PTHR47234">
    <property type="match status" value="1"/>
</dbReference>
<dbReference type="CDD" id="cd01347">
    <property type="entry name" value="ligand_gated_channel"/>
    <property type="match status" value="1"/>
</dbReference>
<organism evidence="14 15">
    <name type="scientific">Terricaulis silvestris</name>
    <dbReference type="NCBI Taxonomy" id="2686094"/>
    <lineage>
        <taxon>Bacteria</taxon>
        <taxon>Pseudomonadati</taxon>
        <taxon>Pseudomonadota</taxon>
        <taxon>Alphaproteobacteria</taxon>
        <taxon>Caulobacterales</taxon>
        <taxon>Caulobacteraceae</taxon>
        <taxon>Terricaulis</taxon>
    </lineage>
</organism>
<keyword evidence="4" id="KW-0410">Iron transport</keyword>
<dbReference type="KEGG" id="tsv:DSM104635_00341"/>
<keyword evidence="4" id="KW-0406">Ion transport</keyword>
<gene>
    <name evidence="14" type="primary">cirA_3</name>
    <name evidence="14" type="ORF">DSM104635_00341</name>
</gene>
<keyword evidence="12" id="KW-0732">Signal</keyword>
<dbReference type="Pfam" id="PF00593">
    <property type="entry name" value="TonB_dep_Rec_b-barrel"/>
    <property type="match status" value="1"/>
</dbReference>
<dbReference type="GO" id="GO:0009279">
    <property type="term" value="C:cell outer membrane"/>
    <property type="evidence" value="ECO:0007669"/>
    <property type="project" value="UniProtKB-SubCell"/>
</dbReference>
<dbReference type="Gene3D" id="2.40.170.20">
    <property type="entry name" value="TonB-dependent receptor, beta-barrel domain"/>
    <property type="match status" value="1"/>
</dbReference>
<dbReference type="SMART" id="SM00965">
    <property type="entry name" value="STN"/>
    <property type="match status" value="1"/>
</dbReference>
<dbReference type="PROSITE" id="PS52016">
    <property type="entry name" value="TONB_DEPENDENT_REC_3"/>
    <property type="match status" value="1"/>
</dbReference>
<dbReference type="GO" id="GO:0006826">
    <property type="term" value="P:iron ion transport"/>
    <property type="evidence" value="ECO:0007669"/>
    <property type="project" value="UniProtKB-KW"/>
</dbReference>
<keyword evidence="15" id="KW-1185">Reference proteome</keyword>
<evidence type="ECO:0000256" key="6">
    <source>
        <dbReference type="ARBA" id="ARBA00023004"/>
    </source>
</evidence>
<dbReference type="InterPro" id="IPR012910">
    <property type="entry name" value="Plug_dom"/>
</dbReference>
<evidence type="ECO:0000256" key="12">
    <source>
        <dbReference type="SAM" id="SignalP"/>
    </source>
</evidence>
<dbReference type="EMBL" id="CP047045">
    <property type="protein sequence ID" value="QGZ93529.1"/>
    <property type="molecule type" value="Genomic_DNA"/>
</dbReference>
<feature type="chain" id="PRO_5026327435" evidence="12">
    <location>
        <begin position="31"/>
        <end position="870"/>
    </location>
</feature>
<keyword evidence="5 10" id="KW-0812">Transmembrane</keyword>
<keyword evidence="7 11" id="KW-0798">TonB box</keyword>
<dbReference type="AlphaFoldDB" id="A0A6I6MGS6"/>
<comment type="similarity">
    <text evidence="10 11">Belongs to the TonB-dependent receptor family.</text>
</comment>
<dbReference type="Proteomes" id="UP000431269">
    <property type="component" value="Chromosome"/>
</dbReference>
<evidence type="ECO:0000256" key="7">
    <source>
        <dbReference type="ARBA" id="ARBA00023077"/>
    </source>
</evidence>
<dbReference type="InterPro" id="IPR039426">
    <property type="entry name" value="TonB-dep_rcpt-like"/>
</dbReference>
<protein>
    <submittedName>
        <fullName evidence="14">Colicin I receptor</fullName>
    </submittedName>
</protein>
<accession>A0A6I6MGS6</accession>
<feature type="signal peptide" evidence="12">
    <location>
        <begin position="1"/>
        <end position="30"/>
    </location>
</feature>
<keyword evidence="6" id="KW-0408">Iron</keyword>
<feature type="domain" description="Secretin/TonB short N-terminal" evidence="13">
    <location>
        <begin position="65"/>
        <end position="116"/>
    </location>
</feature>
<evidence type="ECO:0000256" key="1">
    <source>
        <dbReference type="ARBA" id="ARBA00004571"/>
    </source>
</evidence>
<comment type="subcellular location">
    <subcellularLocation>
        <location evidence="1 10">Cell outer membrane</location>
        <topology evidence="1 10">Multi-pass membrane protein</topology>
    </subcellularLocation>
</comment>
<evidence type="ECO:0000256" key="3">
    <source>
        <dbReference type="ARBA" id="ARBA00022452"/>
    </source>
</evidence>
<proteinExistence type="inferred from homology"/>
<evidence type="ECO:0000256" key="9">
    <source>
        <dbReference type="ARBA" id="ARBA00023237"/>
    </source>
</evidence>
<keyword evidence="2 10" id="KW-0813">Transport</keyword>
<reference evidence="15" key="1">
    <citation type="submission" date="2019-12" db="EMBL/GenBank/DDBJ databases">
        <title>Complete genome of Terracaulis silvestris 0127_4.</title>
        <authorList>
            <person name="Vieira S."/>
            <person name="Riedel T."/>
            <person name="Sproer C."/>
            <person name="Pascual J."/>
            <person name="Boedeker C."/>
            <person name="Overmann J."/>
        </authorList>
    </citation>
    <scope>NUCLEOTIDE SEQUENCE [LARGE SCALE GENOMIC DNA]</scope>
    <source>
        <strain evidence="15">0127_4</strain>
    </source>
</reference>
<dbReference type="RefSeq" id="WP_158764531.1">
    <property type="nucleotide sequence ID" value="NZ_CP047045.1"/>
</dbReference>
<sequence>MKSNKGTFRVLSLAAASAAALLSGASQGHAQQIDQSASEAAQVHFNIAAQPLTSALMEFSRQARVTVVAPSDLVRGRQSAGVVGEMSPDAALARLISGSGLRVQRTSDGGLGLIAENDASPTRLGAGDELAPSDNEEIVVTGTLIRGLSNETAPVTTYDRDAIDQSGYATTDDFIRSMTQNFKGGAEGASQDGVINSTNGLVNLESASGVNLRGLGTSSTLVLLNGHRMAPSALGAVIDVSTIPLGAIERIEVLTDGASSIYGADAVGGVVNFVLRRNYEGAETAARYAIAEDRSQILLDQSFGRAWGGGSGLIALHSEHADDLASADRAYTSSIAQPTDLYPEVDRLSAFISLQQALTSDVTVSSDILYSHTDTERDFTDPFRSLTSDTSSETLTANLNVAWDISSTWQIRASGLYSNLDTARRNNYYTAPPVGYVNGELAARQTFELAEGSLIADGVLLQLPAGDARLAVGGSHREEHFETIVPYAASFRSRDRTVGAVFGELFVPVVGREQNIPLMDELVLSASVRYDDYSDAGDTTNPRIGLMWAPIADLHIRASLGSAFRSPNVSEQLVNAANLAVFTFPFAAPGGGFADTLVVSGAQQLLPEESENVSIGVEYRPSQLPDLTLSVNLFQITYKNRLISPPFDTDALVRPEIYGSLVSTLSSDAETQAYVADLVASGFAFYDLTGSNLIGVQYLYTGGGMINAARVDTSGYDLALSYVFGFGEDELAASLSATVIDEIETAFCDGCLATDLVNTYGEPLRLRARGALAWTGDEWQVAGAVNYANGYTDTMASPDGRIDAWTTIDLNVRYAPNFLDDVELTLGASNLFDQAPPRTSAGVLFSGFQYDAANADPLGRVVSLSIRKSW</sequence>
<dbReference type="SUPFAM" id="SSF56935">
    <property type="entry name" value="Porins"/>
    <property type="match status" value="1"/>
</dbReference>
<evidence type="ECO:0000313" key="15">
    <source>
        <dbReference type="Proteomes" id="UP000431269"/>
    </source>
</evidence>
<evidence type="ECO:0000256" key="8">
    <source>
        <dbReference type="ARBA" id="ARBA00023136"/>
    </source>
</evidence>
<dbReference type="InterPro" id="IPR036942">
    <property type="entry name" value="Beta-barrel_TonB_sf"/>
</dbReference>
<evidence type="ECO:0000256" key="2">
    <source>
        <dbReference type="ARBA" id="ARBA00022448"/>
    </source>
</evidence>
<dbReference type="Gene3D" id="2.170.130.10">
    <property type="entry name" value="TonB-dependent receptor, plug domain"/>
    <property type="match status" value="1"/>
</dbReference>
<evidence type="ECO:0000256" key="10">
    <source>
        <dbReference type="PROSITE-ProRule" id="PRU01360"/>
    </source>
</evidence>
<evidence type="ECO:0000256" key="4">
    <source>
        <dbReference type="ARBA" id="ARBA00022496"/>
    </source>
</evidence>
<keyword evidence="8 10" id="KW-0472">Membrane</keyword>
<dbReference type="Pfam" id="PF07660">
    <property type="entry name" value="STN"/>
    <property type="match status" value="1"/>
</dbReference>
<evidence type="ECO:0000313" key="14">
    <source>
        <dbReference type="EMBL" id="QGZ93529.1"/>
    </source>
</evidence>
<name>A0A6I6MGS6_9CAUL</name>